<organism evidence="2 3">
    <name type="scientific">[Pasteurella] mairii</name>
    <dbReference type="NCBI Taxonomy" id="757"/>
    <lineage>
        <taxon>Bacteria</taxon>
        <taxon>Pseudomonadati</taxon>
        <taxon>Pseudomonadota</taxon>
        <taxon>Gammaproteobacteria</taxon>
        <taxon>Pasteurellales</taxon>
        <taxon>Pasteurellaceae</taxon>
    </lineage>
</organism>
<dbReference type="Proteomes" id="UP000254280">
    <property type="component" value="Unassembled WGS sequence"/>
</dbReference>
<proteinExistence type="predicted"/>
<protein>
    <recommendedName>
        <fullName evidence="4">Protein CopB</fullName>
    </recommendedName>
</protein>
<accession>A0A379B4H4</accession>
<evidence type="ECO:0008006" key="4">
    <source>
        <dbReference type="Google" id="ProtNLM"/>
    </source>
</evidence>
<evidence type="ECO:0000313" key="2">
    <source>
        <dbReference type="EMBL" id="SUB33372.1"/>
    </source>
</evidence>
<sequence length="67" mass="7579">MATTNAQRVAKSDAKRGIKLKAFKLPETFIVKIEQLAKANNIPQNQLIMQAVELFEQSQKSGCFREK</sequence>
<evidence type="ECO:0000313" key="3">
    <source>
        <dbReference type="Proteomes" id="UP000254280"/>
    </source>
</evidence>
<gene>
    <name evidence="1" type="ORF">NCTC10699_00018</name>
    <name evidence="2" type="ORF">NCTC10699_00988</name>
</gene>
<dbReference type="EMBL" id="UGSS01000001">
    <property type="protein sequence ID" value="SUB28753.1"/>
    <property type="molecule type" value="Genomic_DNA"/>
</dbReference>
<dbReference type="OrthoDB" id="6649590at2"/>
<reference evidence="2 3" key="1">
    <citation type="submission" date="2018-06" db="EMBL/GenBank/DDBJ databases">
        <authorList>
            <consortium name="Pathogen Informatics"/>
            <person name="Doyle S."/>
        </authorList>
    </citation>
    <scope>NUCLEOTIDE SEQUENCE [LARGE SCALE GENOMIC DNA]</scope>
    <source>
        <strain evidence="2 3">NCTC10699</strain>
    </source>
</reference>
<dbReference type="EMBL" id="UGSS01000002">
    <property type="protein sequence ID" value="SUB33372.1"/>
    <property type="molecule type" value="Genomic_DNA"/>
</dbReference>
<evidence type="ECO:0000313" key="1">
    <source>
        <dbReference type="EMBL" id="SUB28753.1"/>
    </source>
</evidence>
<keyword evidence="3" id="KW-1185">Reference proteome</keyword>
<dbReference type="AlphaFoldDB" id="A0A379B4H4"/>
<name>A0A379B4H4_9PAST</name>